<evidence type="ECO:0000313" key="3">
    <source>
        <dbReference type="RefSeq" id="XP_008483456.2"/>
    </source>
</evidence>
<accession>A0A1S3DJZ4</accession>
<feature type="compositionally biased region" description="Basic and acidic residues" evidence="1">
    <location>
        <begin position="46"/>
        <end position="57"/>
    </location>
</feature>
<organism evidence="2 3">
    <name type="scientific">Diaphorina citri</name>
    <name type="common">Asian citrus psyllid</name>
    <dbReference type="NCBI Taxonomy" id="121845"/>
    <lineage>
        <taxon>Eukaryota</taxon>
        <taxon>Metazoa</taxon>
        <taxon>Ecdysozoa</taxon>
        <taxon>Arthropoda</taxon>
        <taxon>Hexapoda</taxon>
        <taxon>Insecta</taxon>
        <taxon>Pterygota</taxon>
        <taxon>Neoptera</taxon>
        <taxon>Paraneoptera</taxon>
        <taxon>Hemiptera</taxon>
        <taxon>Sternorrhyncha</taxon>
        <taxon>Psylloidea</taxon>
        <taxon>Psyllidae</taxon>
        <taxon>Diaphorininae</taxon>
        <taxon>Diaphorina</taxon>
    </lineage>
</organism>
<evidence type="ECO:0000313" key="2">
    <source>
        <dbReference type="Proteomes" id="UP000079169"/>
    </source>
</evidence>
<feature type="compositionally biased region" description="Low complexity" evidence="1">
    <location>
        <begin position="58"/>
        <end position="76"/>
    </location>
</feature>
<feature type="region of interest" description="Disordered" evidence="1">
    <location>
        <begin position="164"/>
        <end position="215"/>
    </location>
</feature>
<protein>
    <submittedName>
        <fullName evidence="3">Actin cytoskeleton-regulatory complex protein PAN1-like</fullName>
    </submittedName>
</protein>
<keyword evidence="2" id="KW-1185">Reference proteome</keyword>
<name>A0A1S3DJZ4_DIACI</name>
<dbReference type="KEGG" id="dci:103520137"/>
<dbReference type="PaxDb" id="121845-A0A1S3DJZ4"/>
<sequence length="215" mass="23189">MVFPIIFCSRWFQHISKAADKAKSRRPDPSPISGHEVDAASSGDSPHSKTKETEESHSQNLSVPSNSSSVQSAQLNGPSVSSPDLITSKLERLRRKDDMIKQALAEKQQLVADILQVPREEFDTIADLAGEPAHNKEAAELVLAAVSQGELYYLEAKESAELPEYEQPLEVTPPCTSQATPPSIPETTPPSIPETTPPVEAPPPDATTSVADEVT</sequence>
<feature type="compositionally biased region" description="Basic and acidic residues" evidence="1">
    <location>
        <begin position="19"/>
        <end position="28"/>
    </location>
</feature>
<dbReference type="STRING" id="121845.A0A1S3DJZ4"/>
<feature type="region of interest" description="Disordered" evidence="1">
    <location>
        <begin position="19"/>
        <end position="86"/>
    </location>
</feature>
<gene>
    <name evidence="3" type="primary">LOC103520137</name>
</gene>
<dbReference type="Proteomes" id="UP000079169">
    <property type="component" value="Unplaced"/>
</dbReference>
<feature type="compositionally biased region" description="Pro residues" evidence="1">
    <location>
        <begin position="182"/>
        <end position="205"/>
    </location>
</feature>
<reference evidence="3" key="1">
    <citation type="submission" date="2025-08" db="UniProtKB">
        <authorList>
            <consortium name="RefSeq"/>
        </authorList>
    </citation>
    <scope>IDENTIFICATION</scope>
</reference>
<dbReference type="GeneID" id="103520137"/>
<dbReference type="AlphaFoldDB" id="A0A1S3DJZ4"/>
<proteinExistence type="predicted"/>
<dbReference type="RefSeq" id="XP_008483456.2">
    <property type="nucleotide sequence ID" value="XM_008485234.2"/>
</dbReference>
<evidence type="ECO:0000256" key="1">
    <source>
        <dbReference type="SAM" id="MobiDB-lite"/>
    </source>
</evidence>